<keyword evidence="8" id="KW-1185">Reference proteome</keyword>
<dbReference type="GO" id="GO:0005930">
    <property type="term" value="C:axoneme"/>
    <property type="evidence" value="ECO:0007669"/>
    <property type="project" value="UniProtKB-SubCell"/>
</dbReference>
<organism evidence="8 9">
    <name type="scientific">Clupea harengus</name>
    <name type="common">Atlantic herring</name>
    <dbReference type="NCBI Taxonomy" id="7950"/>
    <lineage>
        <taxon>Eukaryota</taxon>
        <taxon>Metazoa</taxon>
        <taxon>Chordata</taxon>
        <taxon>Craniata</taxon>
        <taxon>Vertebrata</taxon>
        <taxon>Euteleostomi</taxon>
        <taxon>Actinopterygii</taxon>
        <taxon>Neopterygii</taxon>
        <taxon>Teleostei</taxon>
        <taxon>Clupei</taxon>
        <taxon>Clupeiformes</taxon>
        <taxon>Clupeoidei</taxon>
        <taxon>Clupeidae</taxon>
        <taxon>Clupea</taxon>
    </lineage>
</organism>
<dbReference type="PANTHER" id="PTHR34924">
    <property type="entry name" value="UPF0573 PROTEIN C2ORF70"/>
    <property type="match status" value="1"/>
</dbReference>
<gene>
    <name evidence="9" type="primary">fam166c</name>
</gene>
<dbReference type="GO" id="GO:0015630">
    <property type="term" value="C:microtubule cytoskeleton"/>
    <property type="evidence" value="ECO:0007669"/>
    <property type="project" value="UniProtKB-ARBA"/>
</dbReference>
<reference evidence="9" key="1">
    <citation type="submission" date="2025-08" db="UniProtKB">
        <authorList>
            <consortium name="RefSeq"/>
        </authorList>
    </citation>
    <scope>IDENTIFICATION</scope>
</reference>
<dbReference type="PANTHER" id="PTHR34924:SF1">
    <property type="entry name" value="PROTEIN FAM166C"/>
    <property type="match status" value="1"/>
</dbReference>
<dbReference type="AlphaFoldDB" id="A0A6P3WAF0"/>
<proteinExistence type="inferred from homology"/>
<keyword evidence="4" id="KW-0966">Cell projection</keyword>
<evidence type="ECO:0000256" key="1">
    <source>
        <dbReference type="ARBA" id="ARBA00004430"/>
    </source>
</evidence>
<evidence type="ECO:0000313" key="9">
    <source>
        <dbReference type="RefSeq" id="XP_012693658.1"/>
    </source>
</evidence>
<dbReference type="Pfam" id="PF10629">
    <property type="entry name" value="CMI2B-like"/>
    <property type="match status" value="1"/>
</dbReference>
<evidence type="ECO:0000313" key="8">
    <source>
        <dbReference type="Proteomes" id="UP000515152"/>
    </source>
</evidence>
<sequence>MASRQNGTLFTHNNATYIAPALMPGYGGHVPTITFMYGHTYGNTTSKCFQESRFTSMTLSTATNVRGGNFQSTLSSEGHLTTVLPARTRQQELQNFSQLTQRHRENYKDCTGACLPISYFQLPVKESEKYPQETIALGPLRPAEEETVRRYQTLPAGIRTSTDNRVMRDVFFERR</sequence>
<dbReference type="CTD" id="339778"/>
<feature type="domain" description="Ciliary microtubule inner protein 2A-C-like" evidence="7">
    <location>
        <begin position="20"/>
        <end position="78"/>
    </location>
</feature>
<dbReference type="InterPro" id="IPR018902">
    <property type="entry name" value="CMI2A-C-like_dom"/>
</dbReference>
<keyword evidence="2" id="KW-0963">Cytoplasm</keyword>
<comment type="similarity">
    <text evidence="5">Belongs to the CIMIP2 family.</text>
</comment>
<protein>
    <recommendedName>
        <fullName evidence="6">Ciliary microtubule inner protein 2C</fullName>
    </recommendedName>
</protein>
<dbReference type="KEGG" id="char:105909565"/>
<evidence type="ECO:0000256" key="2">
    <source>
        <dbReference type="ARBA" id="ARBA00022490"/>
    </source>
</evidence>
<evidence type="ECO:0000256" key="3">
    <source>
        <dbReference type="ARBA" id="ARBA00023212"/>
    </source>
</evidence>
<dbReference type="GeneID" id="105909565"/>
<accession>A0A6P3WAF0</accession>
<keyword evidence="3" id="KW-0206">Cytoskeleton</keyword>
<evidence type="ECO:0000256" key="5">
    <source>
        <dbReference type="ARBA" id="ARBA00035661"/>
    </source>
</evidence>
<dbReference type="RefSeq" id="XP_012693658.1">
    <property type="nucleotide sequence ID" value="XM_012838204.3"/>
</dbReference>
<evidence type="ECO:0000259" key="7">
    <source>
        <dbReference type="Pfam" id="PF10629"/>
    </source>
</evidence>
<dbReference type="InterPro" id="IPR052329">
    <property type="entry name" value="CIMIP2C"/>
</dbReference>
<dbReference type="OrthoDB" id="8181742at2759"/>
<dbReference type="Proteomes" id="UP000515152">
    <property type="component" value="Chromosome 15"/>
</dbReference>
<comment type="subcellular location">
    <subcellularLocation>
        <location evidence="1">Cytoplasm</location>
        <location evidence="1">Cytoskeleton</location>
        <location evidence="1">Cilium axoneme</location>
    </subcellularLocation>
</comment>
<evidence type="ECO:0000256" key="4">
    <source>
        <dbReference type="ARBA" id="ARBA00023273"/>
    </source>
</evidence>
<name>A0A6P3WAF0_CLUHA</name>
<evidence type="ECO:0000256" key="6">
    <source>
        <dbReference type="ARBA" id="ARBA00041160"/>
    </source>
</evidence>